<organism evidence="2">
    <name type="scientific">Candidatus Fermentithermobacillus carboniphilus</name>
    <dbReference type="NCBI Taxonomy" id="3085328"/>
    <lineage>
        <taxon>Bacteria</taxon>
        <taxon>Bacillati</taxon>
        <taxon>Bacillota</taxon>
        <taxon>Candidatus Fermentithermobacillia</taxon>
        <taxon>Candidatus Fermentithermobacillales</taxon>
        <taxon>Candidatus Fermentithermobacillaceae</taxon>
        <taxon>Candidatus Fermentithermobacillus</taxon>
    </lineage>
</organism>
<feature type="transmembrane region" description="Helical" evidence="1">
    <location>
        <begin position="36"/>
        <end position="58"/>
    </location>
</feature>
<reference evidence="2" key="1">
    <citation type="submission" date="2020-10" db="EMBL/GenBank/DDBJ databases">
        <authorList>
            <person name="Kadnikov V."/>
            <person name="Beletsky A.V."/>
            <person name="Mardanov A.V."/>
            <person name="Karnachuk O.V."/>
            <person name="Ravin N.V."/>
        </authorList>
    </citation>
    <scope>NUCLEOTIDE SEQUENCE</scope>
    <source>
        <strain evidence="2">Bu02</strain>
    </source>
</reference>
<proteinExistence type="predicted"/>
<feature type="transmembrane region" description="Helical" evidence="1">
    <location>
        <begin position="177"/>
        <end position="196"/>
    </location>
</feature>
<feature type="transmembrane region" description="Helical" evidence="1">
    <location>
        <begin position="7"/>
        <end position="24"/>
    </location>
</feature>
<feature type="transmembrane region" description="Helical" evidence="1">
    <location>
        <begin position="104"/>
        <end position="125"/>
    </location>
</feature>
<keyword evidence="1" id="KW-0812">Transmembrane</keyword>
<reference evidence="2" key="2">
    <citation type="journal article" date="2023" name="Biology">
        <title>Prokaryotic Life Associated with Coal-Fire Gas Vents Revealed by Metagenomics.</title>
        <authorList>
            <person name="Kadnikov V.V."/>
            <person name="Mardanov A.V."/>
            <person name="Beletsky A.V."/>
            <person name="Karnachuk O.V."/>
            <person name="Ravin N.V."/>
        </authorList>
    </citation>
    <scope>NUCLEOTIDE SEQUENCE</scope>
    <source>
        <strain evidence="2">Bu02</strain>
    </source>
</reference>
<accession>A0AAT9LEL6</accession>
<dbReference type="AlphaFoldDB" id="A0AAT9LEL6"/>
<evidence type="ECO:0000313" key="2">
    <source>
        <dbReference type="EMBL" id="QUL99445.1"/>
    </source>
</evidence>
<name>A0AAT9LEL6_9FIRM</name>
<dbReference type="EMBL" id="CP062796">
    <property type="protein sequence ID" value="QUL99445.1"/>
    <property type="molecule type" value="Genomic_DNA"/>
</dbReference>
<protein>
    <submittedName>
        <fullName evidence="2">Uncharacterized protein</fullName>
    </submittedName>
</protein>
<feature type="transmembrane region" description="Helical" evidence="1">
    <location>
        <begin position="137"/>
        <end position="157"/>
    </location>
</feature>
<keyword evidence="1" id="KW-0472">Membrane</keyword>
<gene>
    <name evidence="2" type="ORF">IMF26_05225</name>
</gene>
<keyword evidence="1" id="KW-1133">Transmembrane helix</keyword>
<dbReference type="KEGG" id="fcz:IMF26_05225"/>
<feature type="transmembrane region" description="Helical" evidence="1">
    <location>
        <begin position="70"/>
        <end position="89"/>
    </location>
</feature>
<evidence type="ECO:0000256" key="1">
    <source>
        <dbReference type="SAM" id="Phobius"/>
    </source>
</evidence>
<sequence>MLKRTLPLAITFIVGILMVLDYFVKIPSLNTSAASIRGWMPLVTSFAVITGTLNLVAVHSDRIRHRRPGWYNSAALFLFLAVTVIIGLSKGTTAPLYRFLYDKILIPCGSTMAGMTAFFIASASYRAFRATNADSTLLLISAALVMLGRVPIGEFVSNEMPSVAQWIMDVPNMAGQRVFLVCSGIGFMSQCLRIIVGLNRAHLSGNE</sequence>